<dbReference type="InterPro" id="IPR011527">
    <property type="entry name" value="ABC1_TM_dom"/>
</dbReference>
<evidence type="ECO:0000256" key="3">
    <source>
        <dbReference type="ARBA" id="ARBA00022741"/>
    </source>
</evidence>
<name>A0ABZ1BYL1_9FIRM</name>
<feature type="transmembrane region" description="Helical" evidence="7">
    <location>
        <begin position="184"/>
        <end position="204"/>
    </location>
</feature>
<reference evidence="10 11" key="1">
    <citation type="journal article" date="2024" name="Front. Microbiol.">
        <title>Novel thermophilic genera Geochorda gen. nov. and Carboxydochorda gen. nov. from the deep terrestrial subsurface reveal the ecophysiological diversity in the class Limnochordia.</title>
        <authorList>
            <person name="Karnachuk O.V."/>
            <person name="Lukina A.P."/>
            <person name="Avakyan M.R."/>
            <person name="Kadnikov V.V."/>
            <person name="Begmatov S."/>
            <person name="Beletsky A.V."/>
            <person name="Vlasova K.G."/>
            <person name="Novikov A.A."/>
            <person name="Shcherbakova V.A."/>
            <person name="Mardanov A.V."/>
            <person name="Ravin N.V."/>
        </authorList>
    </citation>
    <scope>NUCLEOTIDE SEQUENCE [LARGE SCALE GENOMIC DNA]</scope>
    <source>
        <strain evidence="10 11">L945</strain>
    </source>
</reference>
<organism evidence="10 11">
    <name type="scientific">Carboxydichorda subterranea</name>
    <dbReference type="NCBI Taxonomy" id="3109565"/>
    <lineage>
        <taxon>Bacteria</taxon>
        <taxon>Bacillati</taxon>
        <taxon>Bacillota</taxon>
        <taxon>Limnochordia</taxon>
        <taxon>Limnochordales</taxon>
        <taxon>Geochordaceae</taxon>
        <taxon>Carboxydichorda</taxon>
    </lineage>
</organism>
<dbReference type="PROSITE" id="PS50893">
    <property type="entry name" value="ABC_TRANSPORTER_2"/>
    <property type="match status" value="1"/>
</dbReference>
<feature type="transmembrane region" description="Helical" evidence="7">
    <location>
        <begin position="287"/>
        <end position="306"/>
    </location>
</feature>
<dbReference type="SUPFAM" id="SSF52540">
    <property type="entry name" value="P-loop containing nucleoside triphosphate hydrolases"/>
    <property type="match status" value="1"/>
</dbReference>
<evidence type="ECO:0000313" key="10">
    <source>
        <dbReference type="EMBL" id="WRP17813.1"/>
    </source>
</evidence>
<dbReference type="EMBL" id="CP141615">
    <property type="protein sequence ID" value="WRP17813.1"/>
    <property type="molecule type" value="Genomic_DNA"/>
</dbReference>
<dbReference type="RefSeq" id="WP_324717083.1">
    <property type="nucleotide sequence ID" value="NZ_CP141615.1"/>
</dbReference>
<comment type="subcellular location">
    <subcellularLocation>
        <location evidence="1">Cell membrane</location>
        <topology evidence="1">Multi-pass membrane protein</topology>
    </subcellularLocation>
</comment>
<evidence type="ECO:0000256" key="2">
    <source>
        <dbReference type="ARBA" id="ARBA00022692"/>
    </source>
</evidence>
<feature type="domain" description="ABC transmembrane type-1" evidence="9">
    <location>
        <begin position="37"/>
        <end position="431"/>
    </location>
</feature>
<keyword evidence="6 7" id="KW-0472">Membrane</keyword>
<evidence type="ECO:0000256" key="5">
    <source>
        <dbReference type="ARBA" id="ARBA00022989"/>
    </source>
</evidence>
<dbReference type="PROSITE" id="PS00211">
    <property type="entry name" value="ABC_TRANSPORTER_1"/>
    <property type="match status" value="1"/>
</dbReference>
<dbReference type="PANTHER" id="PTHR43394:SF1">
    <property type="entry name" value="ATP-BINDING CASSETTE SUB-FAMILY B MEMBER 10, MITOCHONDRIAL"/>
    <property type="match status" value="1"/>
</dbReference>
<dbReference type="InterPro" id="IPR003439">
    <property type="entry name" value="ABC_transporter-like_ATP-bd"/>
</dbReference>
<dbReference type="InterPro" id="IPR017871">
    <property type="entry name" value="ABC_transporter-like_CS"/>
</dbReference>
<dbReference type="InterPro" id="IPR036640">
    <property type="entry name" value="ABC1_TM_sf"/>
</dbReference>
<dbReference type="InterPro" id="IPR039421">
    <property type="entry name" value="Type_1_exporter"/>
</dbReference>
<proteinExistence type="predicted"/>
<protein>
    <submittedName>
        <fullName evidence="10">ABC transporter ATP-binding protein</fullName>
    </submittedName>
</protein>
<dbReference type="Proteomes" id="UP001332192">
    <property type="component" value="Chromosome"/>
</dbReference>
<keyword evidence="2 7" id="KW-0812">Transmembrane</keyword>
<dbReference type="CDD" id="cd18544">
    <property type="entry name" value="ABC_6TM_TmrA_like"/>
    <property type="match status" value="1"/>
</dbReference>
<evidence type="ECO:0000259" key="9">
    <source>
        <dbReference type="PROSITE" id="PS50929"/>
    </source>
</evidence>
<feature type="transmembrane region" description="Helical" evidence="7">
    <location>
        <begin position="259"/>
        <end position="280"/>
    </location>
</feature>
<dbReference type="PROSITE" id="PS50929">
    <property type="entry name" value="ABC_TM1F"/>
    <property type="match status" value="1"/>
</dbReference>
<dbReference type="Pfam" id="PF00664">
    <property type="entry name" value="ABC_membrane"/>
    <property type="match status" value="1"/>
</dbReference>
<dbReference type="InterPro" id="IPR003593">
    <property type="entry name" value="AAA+_ATPase"/>
</dbReference>
<dbReference type="GO" id="GO:0005524">
    <property type="term" value="F:ATP binding"/>
    <property type="evidence" value="ECO:0007669"/>
    <property type="project" value="UniProtKB-KW"/>
</dbReference>
<dbReference type="SUPFAM" id="SSF90123">
    <property type="entry name" value="ABC transporter transmembrane region"/>
    <property type="match status" value="1"/>
</dbReference>
<evidence type="ECO:0000256" key="6">
    <source>
        <dbReference type="ARBA" id="ARBA00023136"/>
    </source>
</evidence>
<dbReference type="Pfam" id="PF00005">
    <property type="entry name" value="ABC_tran"/>
    <property type="match status" value="1"/>
</dbReference>
<evidence type="ECO:0000256" key="4">
    <source>
        <dbReference type="ARBA" id="ARBA00022840"/>
    </source>
</evidence>
<sequence length="714" mass="78467">MPQAFDIHEEEALKPRGDPRLLRRLAGYARPYAGPIALAVLMALLVTVADLARPYVFKVAIDDHLLGFSQPLVEVTGLTLPPPLQERAVQLGDRLFVRERELPAGPVRERLAGARRRQILKVGGQPLLVDGVVAGQRDAALNRGRVVGRAGQGRLLVEFDGRTYEAEPVGADEWRRFLRPDHSALLRLGAVLVGLTMASQALAYGMTFLMQRSGQEIVRRLRSQLFHHVEHRALSFFDRQPAGRIVTRLTNDTEALSEMYTTVVVSLFRDGFILVGVIVAMARLDPGLSAVGLAVLPVVGGATWVFRAKARDAYRRVRVRLARVNAFLAENLAGMWLVKAFAQEPAQLARFDRENEEYLRSTMGELSVFAVFRPVVDFLGNGALALLLWYGGVRVAQGQLEYGVLYAFLQYIRQLFQPIGDLAEKYNVLQAAMASSERIFQILDDPTAIREPAQPARVPSRARGHVALDRVWFAYEAERWVLRDVSLEARPGETVGLVGATGAGKSSIIALMARLYDVQKGAVLLDGHDVRTLPLGWLRRQVAVVLQDPLLFSGTLAYNIGFGVDGAGPEEVREAARRVGAHEFIEALPGGYDYPVSERGAGLSAGQRQLIALARAAALRAPVLVLDEATASVDSETEQRIQAAIRSLQGACTVIIVAHRLSTVVHADRIVVLHRGEVREVGRHDELLARQGLYAKMWQLQTLERQAGRVAAAG</sequence>
<feature type="transmembrane region" description="Helical" evidence="7">
    <location>
        <begin position="32"/>
        <end position="52"/>
    </location>
</feature>
<evidence type="ECO:0000256" key="1">
    <source>
        <dbReference type="ARBA" id="ARBA00004651"/>
    </source>
</evidence>
<feature type="domain" description="ABC transporter" evidence="8">
    <location>
        <begin position="466"/>
        <end position="700"/>
    </location>
</feature>
<dbReference type="PANTHER" id="PTHR43394">
    <property type="entry name" value="ATP-DEPENDENT PERMEASE MDL1, MITOCHONDRIAL"/>
    <property type="match status" value="1"/>
</dbReference>
<dbReference type="Gene3D" id="3.40.50.300">
    <property type="entry name" value="P-loop containing nucleotide triphosphate hydrolases"/>
    <property type="match status" value="1"/>
</dbReference>
<keyword evidence="5 7" id="KW-1133">Transmembrane helix</keyword>
<evidence type="ECO:0000259" key="8">
    <source>
        <dbReference type="PROSITE" id="PS50893"/>
    </source>
</evidence>
<keyword evidence="3" id="KW-0547">Nucleotide-binding</keyword>
<keyword evidence="4 10" id="KW-0067">ATP-binding</keyword>
<dbReference type="InterPro" id="IPR027417">
    <property type="entry name" value="P-loop_NTPase"/>
</dbReference>
<dbReference type="SMART" id="SM00382">
    <property type="entry name" value="AAA"/>
    <property type="match status" value="1"/>
</dbReference>
<gene>
    <name evidence="10" type="ORF">U7230_02030</name>
</gene>
<evidence type="ECO:0000256" key="7">
    <source>
        <dbReference type="SAM" id="Phobius"/>
    </source>
</evidence>
<evidence type="ECO:0000313" key="11">
    <source>
        <dbReference type="Proteomes" id="UP001332192"/>
    </source>
</evidence>
<accession>A0ABZ1BYL1</accession>
<keyword evidence="11" id="KW-1185">Reference proteome</keyword>
<dbReference type="Gene3D" id="1.20.1560.10">
    <property type="entry name" value="ABC transporter type 1, transmembrane domain"/>
    <property type="match status" value="1"/>
</dbReference>